<accession>A0A699XBF3</accession>
<evidence type="ECO:0000256" key="1">
    <source>
        <dbReference type="SAM" id="MobiDB-lite"/>
    </source>
</evidence>
<organism evidence="2">
    <name type="scientific">Tanacetum cinerariifolium</name>
    <name type="common">Dalmatian daisy</name>
    <name type="synonym">Chrysanthemum cinerariifolium</name>
    <dbReference type="NCBI Taxonomy" id="118510"/>
    <lineage>
        <taxon>Eukaryota</taxon>
        <taxon>Viridiplantae</taxon>
        <taxon>Streptophyta</taxon>
        <taxon>Embryophyta</taxon>
        <taxon>Tracheophyta</taxon>
        <taxon>Spermatophyta</taxon>
        <taxon>Magnoliopsida</taxon>
        <taxon>eudicotyledons</taxon>
        <taxon>Gunneridae</taxon>
        <taxon>Pentapetalae</taxon>
        <taxon>asterids</taxon>
        <taxon>campanulids</taxon>
        <taxon>Asterales</taxon>
        <taxon>Asteraceae</taxon>
        <taxon>Asteroideae</taxon>
        <taxon>Anthemideae</taxon>
        <taxon>Anthemidinae</taxon>
        <taxon>Tanacetum</taxon>
    </lineage>
</organism>
<sequence>MMLEDPYVEVALQAPPSPDYMPGPEEPKQAPPSPDYIPGPEHA</sequence>
<feature type="non-terminal residue" evidence="2">
    <location>
        <position position="43"/>
    </location>
</feature>
<reference evidence="2" key="1">
    <citation type="journal article" date="2019" name="Sci. Rep.">
        <title>Draft genome of Tanacetum cinerariifolium, the natural source of mosquito coil.</title>
        <authorList>
            <person name="Yamashiro T."/>
            <person name="Shiraishi A."/>
            <person name="Satake H."/>
            <person name="Nakayama K."/>
        </authorList>
    </citation>
    <scope>NUCLEOTIDE SEQUENCE</scope>
</reference>
<proteinExistence type="predicted"/>
<feature type="region of interest" description="Disordered" evidence="1">
    <location>
        <begin position="1"/>
        <end position="43"/>
    </location>
</feature>
<protein>
    <submittedName>
        <fullName evidence="2">Uncharacterized protein</fullName>
    </submittedName>
</protein>
<comment type="caution">
    <text evidence="2">The sequence shown here is derived from an EMBL/GenBank/DDBJ whole genome shotgun (WGS) entry which is preliminary data.</text>
</comment>
<dbReference type="AlphaFoldDB" id="A0A699XBF3"/>
<evidence type="ECO:0000313" key="2">
    <source>
        <dbReference type="EMBL" id="GFD54151.1"/>
    </source>
</evidence>
<name>A0A699XBF3_TANCI</name>
<dbReference type="EMBL" id="BKCJ011802745">
    <property type="protein sequence ID" value="GFD54151.1"/>
    <property type="molecule type" value="Genomic_DNA"/>
</dbReference>
<gene>
    <name evidence="2" type="ORF">Tci_926120</name>
</gene>